<evidence type="ECO:0000313" key="1">
    <source>
        <dbReference type="EMBL" id="KDR82318.1"/>
    </source>
</evidence>
<sequence>MSSPICVTQGNLITIAFSNKTATQKITFKSSPRLPLTCKGRQTASQIILILTKTVKLLSITLSQSEKYHRISLKASPLFKYIALRIRHPISYSQPDPNPKFNCRKHSRKRGIGYTCNFQNDNYSTPNRTCRPAIGSCSPMDSAALALGLLFNQRLRDGRYFDLLSFAQALCGSACASVGANSADRRTADWLMRIVL</sequence>
<dbReference type="AlphaFoldDB" id="A0A067TTK7"/>
<organism evidence="1 2">
    <name type="scientific">Galerina marginata (strain CBS 339.88)</name>
    <dbReference type="NCBI Taxonomy" id="685588"/>
    <lineage>
        <taxon>Eukaryota</taxon>
        <taxon>Fungi</taxon>
        <taxon>Dikarya</taxon>
        <taxon>Basidiomycota</taxon>
        <taxon>Agaricomycotina</taxon>
        <taxon>Agaricomycetes</taxon>
        <taxon>Agaricomycetidae</taxon>
        <taxon>Agaricales</taxon>
        <taxon>Agaricineae</taxon>
        <taxon>Strophariaceae</taxon>
        <taxon>Galerina</taxon>
    </lineage>
</organism>
<proteinExistence type="predicted"/>
<accession>A0A067TTK7</accession>
<protein>
    <submittedName>
        <fullName evidence="1">Uncharacterized protein</fullName>
    </submittedName>
</protein>
<gene>
    <name evidence="1" type="ORF">GALMADRAFT_816067</name>
</gene>
<keyword evidence="2" id="KW-1185">Reference proteome</keyword>
<reference evidence="2" key="1">
    <citation type="journal article" date="2014" name="Proc. Natl. Acad. Sci. U.S.A.">
        <title>Extensive sampling of basidiomycete genomes demonstrates inadequacy of the white-rot/brown-rot paradigm for wood decay fungi.</title>
        <authorList>
            <person name="Riley R."/>
            <person name="Salamov A.A."/>
            <person name="Brown D.W."/>
            <person name="Nagy L.G."/>
            <person name="Floudas D."/>
            <person name="Held B.W."/>
            <person name="Levasseur A."/>
            <person name="Lombard V."/>
            <person name="Morin E."/>
            <person name="Otillar R."/>
            <person name="Lindquist E.A."/>
            <person name="Sun H."/>
            <person name="LaButti K.M."/>
            <person name="Schmutz J."/>
            <person name="Jabbour D."/>
            <person name="Luo H."/>
            <person name="Baker S.E."/>
            <person name="Pisabarro A.G."/>
            <person name="Walton J.D."/>
            <person name="Blanchette R.A."/>
            <person name="Henrissat B."/>
            <person name="Martin F."/>
            <person name="Cullen D."/>
            <person name="Hibbett D.S."/>
            <person name="Grigoriev I.V."/>
        </authorList>
    </citation>
    <scope>NUCLEOTIDE SEQUENCE [LARGE SCALE GENOMIC DNA]</scope>
    <source>
        <strain evidence="2">CBS 339.88</strain>
    </source>
</reference>
<name>A0A067TTK7_GALM3</name>
<evidence type="ECO:0000313" key="2">
    <source>
        <dbReference type="Proteomes" id="UP000027222"/>
    </source>
</evidence>
<dbReference type="EMBL" id="KL142369">
    <property type="protein sequence ID" value="KDR82318.1"/>
    <property type="molecule type" value="Genomic_DNA"/>
</dbReference>
<dbReference type="Proteomes" id="UP000027222">
    <property type="component" value="Unassembled WGS sequence"/>
</dbReference>
<dbReference type="HOGENOM" id="CLU_1390329_0_0_1"/>